<proteinExistence type="predicted"/>
<organism evidence="1 2">
    <name type="scientific">Mucor lusitanicus CBS 277.49</name>
    <dbReference type="NCBI Taxonomy" id="747725"/>
    <lineage>
        <taxon>Eukaryota</taxon>
        <taxon>Fungi</taxon>
        <taxon>Fungi incertae sedis</taxon>
        <taxon>Mucoromycota</taxon>
        <taxon>Mucoromycotina</taxon>
        <taxon>Mucoromycetes</taxon>
        <taxon>Mucorales</taxon>
        <taxon>Mucorineae</taxon>
        <taxon>Mucoraceae</taxon>
        <taxon>Mucor</taxon>
    </lineage>
</organism>
<accession>A0A168LIX5</accession>
<reference evidence="1 2" key="1">
    <citation type="submission" date="2015-06" db="EMBL/GenBank/DDBJ databases">
        <title>Expansion of signal transduction pathways in fungi by whole-genome duplication.</title>
        <authorList>
            <consortium name="DOE Joint Genome Institute"/>
            <person name="Corrochano L.M."/>
            <person name="Kuo A."/>
            <person name="Marcet-Houben M."/>
            <person name="Polaino S."/>
            <person name="Salamov A."/>
            <person name="Villalobos J.M."/>
            <person name="Alvarez M.I."/>
            <person name="Avalos J."/>
            <person name="Benito E.P."/>
            <person name="Benoit I."/>
            <person name="Burger G."/>
            <person name="Camino L.P."/>
            <person name="Canovas D."/>
            <person name="Cerda-Olmedo E."/>
            <person name="Cheng J.-F."/>
            <person name="Dominguez A."/>
            <person name="Elias M."/>
            <person name="Eslava A.P."/>
            <person name="Glaser F."/>
            <person name="Grimwood J."/>
            <person name="Gutierrez G."/>
            <person name="Heitman J."/>
            <person name="Henrissat B."/>
            <person name="Iturriaga E.A."/>
            <person name="Lang B.F."/>
            <person name="Lavin J.L."/>
            <person name="Lee S."/>
            <person name="Li W."/>
            <person name="Lindquist E."/>
            <person name="Lopez-Garcia S."/>
            <person name="Luque E.M."/>
            <person name="Marcos A.T."/>
            <person name="Martin J."/>
            <person name="Mccluskey K."/>
            <person name="Medina H.R."/>
            <person name="Miralles-Duran A."/>
            <person name="Miyazaki A."/>
            <person name="Munoz-Torres E."/>
            <person name="Oguiza J.A."/>
            <person name="Ohm R."/>
            <person name="Olmedo M."/>
            <person name="Orejas M."/>
            <person name="Ortiz-Castellanos L."/>
            <person name="Pisabarro A.G."/>
            <person name="Rodriguez-Romero J."/>
            <person name="Ruiz-Herrera J."/>
            <person name="Ruiz-Vazquez R."/>
            <person name="Sanz C."/>
            <person name="Schackwitz W."/>
            <person name="Schmutz J."/>
            <person name="Shahriari M."/>
            <person name="Shelest E."/>
            <person name="Silva-Franco F."/>
            <person name="Soanes D."/>
            <person name="Syed K."/>
            <person name="Tagua V.G."/>
            <person name="Talbot N.J."/>
            <person name="Thon M."/>
            <person name="De Vries R.P."/>
            <person name="Wiebenga A."/>
            <person name="Yadav J.S."/>
            <person name="Braun E.L."/>
            <person name="Baker S."/>
            <person name="Garre V."/>
            <person name="Horwitz B."/>
            <person name="Torres-Martinez S."/>
            <person name="Idnurm A."/>
            <person name="Herrera-Estrella A."/>
            <person name="Gabaldon T."/>
            <person name="Grigoriev I.V."/>
        </authorList>
    </citation>
    <scope>NUCLEOTIDE SEQUENCE [LARGE SCALE GENOMIC DNA]</scope>
    <source>
        <strain evidence="1 2">CBS 277.49</strain>
    </source>
</reference>
<evidence type="ECO:0000313" key="2">
    <source>
        <dbReference type="Proteomes" id="UP000077051"/>
    </source>
</evidence>
<dbReference type="OrthoDB" id="2267080at2759"/>
<dbReference type="VEuPathDB" id="FungiDB:MUCCIDRAFT_156186"/>
<keyword evidence="2" id="KW-1185">Reference proteome</keyword>
<evidence type="ECO:0000313" key="1">
    <source>
        <dbReference type="EMBL" id="OAD03588.1"/>
    </source>
</evidence>
<gene>
    <name evidence="1" type="ORF">MUCCIDRAFT_156186</name>
</gene>
<comment type="caution">
    <text evidence="1">The sequence shown here is derived from an EMBL/GenBank/DDBJ whole genome shotgun (WGS) entry which is preliminary data.</text>
</comment>
<dbReference type="AlphaFoldDB" id="A0A168LIX5"/>
<dbReference type="Proteomes" id="UP000077051">
    <property type="component" value="Unassembled WGS sequence"/>
</dbReference>
<sequence>MGKIVTATGDLLDAAIQQAEKMTVRGQEIQRIGRDLAIENMEKLDENPKLERVVLVGGYR</sequence>
<protein>
    <submittedName>
        <fullName evidence="1">Uncharacterized protein</fullName>
    </submittedName>
</protein>
<dbReference type="EMBL" id="AMYB01000004">
    <property type="protein sequence ID" value="OAD03588.1"/>
    <property type="molecule type" value="Genomic_DNA"/>
</dbReference>
<name>A0A168LIX5_MUCCL</name>